<dbReference type="HOGENOM" id="CLU_3137363_0_0_9"/>
<proteinExistence type="predicted"/>
<dbReference type="EMBL" id="AM263198">
    <property type="protein sequence ID" value="CAK20218.1"/>
    <property type="molecule type" value="Genomic_DNA"/>
</dbReference>
<dbReference type="KEGG" id="lwe:lwe0800"/>
<evidence type="ECO:0000313" key="2">
    <source>
        <dbReference type="Proteomes" id="UP000000779"/>
    </source>
</evidence>
<sequence length="49" mass="5666">MFLMVLSHTKTTSNQILKYSFQVARSRILSISATIEKETSNIFLEKMEV</sequence>
<dbReference type="AlphaFoldDB" id="A0AGT6"/>
<reference evidence="1 2" key="1">
    <citation type="journal article" date="2006" name="J. Bacteriol.">
        <title>Whole-genome sequence of Listeria welshimeri reveals common steps in genome reduction with Listeria innocua as compared to Listeria monocytogenes.</title>
        <authorList>
            <person name="Hain T."/>
            <person name="Steinweg C."/>
            <person name="Kuenne C.T."/>
            <person name="Billion A."/>
            <person name="Ghai R."/>
            <person name="Chatterjee S.S."/>
            <person name="Domann E."/>
            <person name="Kaerst U."/>
            <person name="Goesmann A."/>
            <person name="Bekel T."/>
            <person name="Bartels D."/>
            <person name="Kaiser O."/>
            <person name="Meyer F."/>
            <person name="Puehler A."/>
            <person name="Weisshaar B."/>
            <person name="Wehland J."/>
            <person name="Liang C."/>
            <person name="Dandekar T."/>
            <person name="Lampidis R."/>
            <person name="Kreft J."/>
            <person name="Goebel W."/>
            <person name="Chakraborty T."/>
        </authorList>
    </citation>
    <scope>NUCLEOTIDE SEQUENCE [LARGE SCALE GENOMIC DNA]</scope>
    <source>
        <strain evidence="2">ATCC 35897 / DSM 20650 / CIP 8149 / NCTC 11857 / SLCC 5334 / V8</strain>
    </source>
</reference>
<protein>
    <submittedName>
        <fullName evidence="1">Uncharacterized protein</fullName>
    </submittedName>
</protein>
<accession>A0AGT6</accession>
<organism evidence="1 2">
    <name type="scientific">Listeria welshimeri serovar 6b (strain ATCC 35897 / DSM 20650 / CCUG 15529 / CIP 8149 / NCTC 11857 / SLCC 5334 / V8)</name>
    <dbReference type="NCBI Taxonomy" id="386043"/>
    <lineage>
        <taxon>Bacteria</taxon>
        <taxon>Bacillati</taxon>
        <taxon>Bacillota</taxon>
        <taxon>Bacilli</taxon>
        <taxon>Bacillales</taxon>
        <taxon>Listeriaceae</taxon>
        <taxon>Listeria</taxon>
    </lineage>
</organism>
<dbReference type="STRING" id="386043.lwe0800"/>
<dbReference type="Proteomes" id="UP000000779">
    <property type="component" value="Chromosome"/>
</dbReference>
<gene>
    <name evidence="1" type="ordered locus">lwe0800</name>
</gene>
<evidence type="ECO:0000313" key="1">
    <source>
        <dbReference type="EMBL" id="CAK20218.1"/>
    </source>
</evidence>
<name>A0AGT6_LISW6</name>